<keyword evidence="2 3" id="KW-0067">ATP-binding</keyword>
<keyword evidence="1 3" id="KW-0547">Nucleotide-binding</keyword>
<sequence length="344" mass="36608">MDVAMALAVLFFCLLLLSSAAITFLLLRHCLSGLRRRHRAAAAADVDAEAAEGGAGARQLMPPLVPSTKEEGEPWKLTWREVEALTGGFDEAAVVGRGGSSTVYLASSCRVAVVSPPVAVKVHRWCGGERWLRAFRQELDLLRRLRHPHIVSLLAYSDDHEEGGALVLEYLSGGTLADRLHGGASPPLPWRHRMRVVHDVAGALEHLHDGAPPVVHGDVSASNVLLDGRGLGARLCDLGSACEGFSAAVAPTRAAVGSPGYVDPFFLRHRHRLQEGVDGLADRRLGDDYDAAEAGDVARIAVECLAAQPGLRPTMAQVRAAIAEKAATSISIAHHDLHDASDST</sequence>
<evidence type="ECO:0000313" key="5">
    <source>
        <dbReference type="EMBL" id="EEE56149.1"/>
    </source>
</evidence>
<organism evidence="5">
    <name type="scientific">Oryza sativa subsp. japonica</name>
    <name type="common">Rice</name>
    <dbReference type="NCBI Taxonomy" id="39947"/>
    <lineage>
        <taxon>Eukaryota</taxon>
        <taxon>Viridiplantae</taxon>
        <taxon>Streptophyta</taxon>
        <taxon>Embryophyta</taxon>
        <taxon>Tracheophyta</taxon>
        <taxon>Spermatophyta</taxon>
        <taxon>Magnoliopsida</taxon>
        <taxon>Liliopsida</taxon>
        <taxon>Poales</taxon>
        <taxon>Poaceae</taxon>
        <taxon>BOP clade</taxon>
        <taxon>Oryzoideae</taxon>
        <taxon>Oryzeae</taxon>
        <taxon>Oryzinae</taxon>
        <taxon>Oryza</taxon>
        <taxon>Oryza sativa</taxon>
    </lineage>
</organism>
<dbReference type="GO" id="GO:0004672">
    <property type="term" value="F:protein kinase activity"/>
    <property type="evidence" value="ECO:0007669"/>
    <property type="project" value="InterPro"/>
</dbReference>
<evidence type="ECO:0000256" key="2">
    <source>
        <dbReference type="ARBA" id="ARBA00022840"/>
    </source>
</evidence>
<accession>B9F1R1</accession>
<dbReference type="Proteomes" id="UP000007752">
    <property type="component" value="Chromosome 2"/>
</dbReference>
<dbReference type="PROSITE" id="PS50011">
    <property type="entry name" value="PROTEIN_KINASE_DOM"/>
    <property type="match status" value="1"/>
</dbReference>
<gene>
    <name evidence="5" type="ORF">OsJ_05034</name>
</gene>
<dbReference type="InterPro" id="IPR000719">
    <property type="entry name" value="Prot_kinase_dom"/>
</dbReference>
<evidence type="ECO:0000256" key="3">
    <source>
        <dbReference type="PROSITE-ProRule" id="PRU10141"/>
    </source>
</evidence>
<dbReference type="PROSITE" id="PS00107">
    <property type="entry name" value="PROTEIN_KINASE_ATP"/>
    <property type="match status" value="1"/>
</dbReference>
<dbReference type="SUPFAM" id="SSF56112">
    <property type="entry name" value="Protein kinase-like (PK-like)"/>
    <property type="match status" value="1"/>
</dbReference>
<dbReference type="GO" id="GO:0005524">
    <property type="term" value="F:ATP binding"/>
    <property type="evidence" value="ECO:0007669"/>
    <property type="project" value="UniProtKB-UniRule"/>
</dbReference>
<dbReference type="AlphaFoldDB" id="B9F1R1"/>
<feature type="binding site" evidence="3">
    <location>
        <position position="121"/>
    </location>
    <ligand>
        <name>ATP</name>
        <dbReference type="ChEBI" id="CHEBI:30616"/>
    </ligand>
</feature>
<reference evidence="5" key="1">
    <citation type="journal article" date="2005" name="PLoS Biol.">
        <title>The genomes of Oryza sativa: a history of duplications.</title>
        <authorList>
            <person name="Yu J."/>
            <person name="Wang J."/>
            <person name="Lin W."/>
            <person name="Li S."/>
            <person name="Li H."/>
            <person name="Zhou J."/>
            <person name="Ni P."/>
            <person name="Dong W."/>
            <person name="Hu S."/>
            <person name="Zeng C."/>
            <person name="Zhang J."/>
            <person name="Zhang Y."/>
            <person name="Li R."/>
            <person name="Xu Z."/>
            <person name="Li S."/>
            <person name="Li X."/>
            <person name="Zheng H."/>
            <person name="Cong L."/>
            <person name="Lin L."/>
            <person name="Yin J."/>
            <person name="Geng J."/>
            <person name="Li G."/>
            <person name="Shi J."/>
            <person name="Liu J."/>
            <person name="Lv H."/>
            <person name="Li J."/>
            <person name="Wang J."/>
            <person name="Deng Y."/>
            <person name="Ran L."/>
            <person name="Shi X."/>
            <person name="Wang X."/>
            <person name="Wu Q."/>
            <person name="Li C."/>
            <person name="Ren X."/>
            <person name="Wang J."/>
            <person name="Wang X."/>
            <person name="Li D."/>
            <person name="Liu D."/>
            <person name="Zhang X."/>
            <person name="Ji Z."/>
            <person name="Zhao W."/>
            <person name="Sun Y."/>
            <person name="Zhang Z."/>
            <person name="Bao J."/>
            <person name="Han Y."/>
            <person name="Dong L."/>
            <person name="Ji J."/>
            <person name="Chen P."/>
            <person name="Wu S."/>
            <person name="Liu J."/>
            <person name="Xiao Y."/>
            <person name="Bu D."/>
            <person name="Tan J."/>
            <person name="Yang L."/>
            <person name="Ye C."/>
            <person name="Zhang J."/>
            <person name="Xu J."/>
            <person name="Zhou Y."/>
            <person name="Yu Y."/>
            <person name="Zhang B."/>
            <person name="Zhuang S."/>
            <person name="Wei H."/>
            <person name="Liu B."/>
            <person name="Lei M."/>
            <person name="Yu H."/>
            <person name="Li Y."/>
            <person name="Xu H."/>
            <person name="Wei S."/>
            <person name="He X."/>
            <person name="Fang L."/>
            <person name="Zhang Z."/>
            <person name="Zhang Y."/>
            <person name="Huang X."/>
            <person name="Su Z."/>
            <person name="Tong W."/>
            <person name="Li J."/>
            <person name="Tong Z."/>
            <person name="Li S."/>
            <person name="Ye J."/>
            <person name="Wang L."/>
            <person name="Fang L."/>
            <person name="Lei T."/>
            <person name="Chen C."/>
            <person name="Chen H."/>
            <person name="Xu Z."/>
            <person name="Li H."/>
            <person name="Huang H."/>
            <person name="Zhang F."/>
            <person name="Xu H."/>
            <person name="Li N."/>
            <person name="Zhao C."/>
            <person name="Li S."/>
            <person name="Dong L."/>
            <person name="Huang Y."/>
            <person name="Li L."/>
            <person name="Xi Y."/>
            <person name="Qi Q."/>
            <person name="Li W."/>
            <person name="Zhang B."/>
            <person name="Hu W."/>
            <person name="Zhang Y."/>
            <person name="Tian X."/>
            <person name="Jiao Y."/>
            <person name="Liang X."/>
            <person name="Jin J."/>
            <person name="Gao L."/>
            <person name="Zheng W."/>
            <person name="Hao B."/>
            <person name="Liu S."/>
            <person name="Wang W."/>
            <person name="Yuan L."/>
            <person name="Cao M."/>
            <person name="McDermott J."/>
            <person name="Samudrala R."/>
            <person name="Wang J."/>
            <person name="Wong G.K."/>
            <person name="Yang H."/>
        </authorList>
    </citation>
    <scope>NUCLEOTIDE SEQUENCE [LARGE SCALE GENOMIC DNA]</scope>
</reference>
<dbReference type="PROSITE" id="PS00109">
    <property type="entry name" value="PROTEIN_KINASE_TYR"/>
    <property type="match status" value="1"/>
</dbReference>
<dbReference type="PANTHER" id="PTHR27001">
    <property type="entry name" value="OS01G0253100 PROTEIN"/>
    <property type="match status" value="1"/>
</dbReference>
<protein>
    <recommendedName>
        <fullName evidence="4">Protein kinase domain-containing protein</fullName>
    </recommendedName>
</protein>
<dbReference type="InterPro" id="IPR008266">
    <property type="entry name" value="Tyr_kinase_AS"/>
</dbReference>
<feature type="domain" description="Protein kinase" evidence="4">
    <location>
        <begin position="89"/>
        <end position="344"/>
    </location>
</feature>
<dbReference type="InterPro" id="IPR017441">
    <property type="entry name" value="Protein_kinase_ATP_BS"/>
</dbReference>
<dbReference type="Gene3D" id="1.10.510.10">
    <property type="entry name" value="Transferase(Phosphotransferase) domain 1"/>
    <property type="match status" value="1"/>
</dbReference>
<reference evidence="5" key="2">
    <citation type="submission" date="2008-12" db="EMBL/GenBank/DDBJ databases">
        <title>Improved gene annotation of the rice (Oryza sativa) genomes.</title>
        <authorList>
            <person name="Wang J."/>
            <person name="Li R."/>
            <person name="Fan W."/>
            <person name="Huang Q."/>
            <person name="Zhang J."/>
            <person name="Zhou Y."/>
            <person name="Hu Y."/>
            <person name="Zi S."/>
            <person name="Li J."/>
            <person name="Ni P."/>
            <person name="Zheng H."/>
            <person name="Zhang Y."/>
            <person name="Zhao M."/>
            <person name="Hao Q."/>
            <person name="McDermott J."/>
            <person name="Samudrala R."/>
            <person name="Kristiansen K."/>
            <person name="Wong G.K.-S."/>
        </authorList>
    </citation>
    <scope>NUCLEOTIDE SEQUENCE</scope>
</reference>
<dbReference type="InterPro" id="IPR011009">
    <property type="entry name" value="Kinase-like_dom_sf"/>
</dbReference>
<evidence type="ECO:0000256" key="1">
    <source>
        <dbReference type="ARBA" id="ARBA00022741"/>
    </source>
</evidence>
<dbReference type="PANTHER" id="PTHR27001:SF522">
    <property type="entry name" value="OS02G0106900 PROTEIN"/>
    <property type="match status" value="1"/>
</dbReference>
<dbReference type="EMBL" id="CM000139">
    <property type="protein sequence ID" value="EEE56149.1"/>
    <property type="molecule type" value="Genomic_DNA"/>
</dbReference>
<proteinExistence type="predicted"/>
<evidence type="ECO:0000259" key="4">
    <source>
        <dbReference type="PROSITE" id="PS50011"/>
    </source>
</evidence>
<dbReference type="Pfam" id="PF00069">
    <property type="entry name" value="Pkinase"/>
    <property type="match status" value="1"/>
</dbReference>
<name>B9F1R1_ORYSJ</name>